<name>A0A7X3LSK2_9HYPH</name>
<feature type="domain" description="Transcriptional repressor PaaX-like C-terminal" evidence="2">
    <location>
        <begin position="183"/>
        <end position="271"/>
    </location>
</feature>
<protein>
    <submittedName>
        <fullName evidence="3">GntR family transcriptional regulator</fullName>
    </submittedName>
</protein>
<dbReference type="InterPro" id="IPR012906">
    <property type="entry name" value="PaaX-like_N"/>
</dbReference>
<reference evidence="3 4" key="1">
    <citation type="submission" date="2019-12" db="EMBL/GenBank/DDBJ databases">
        <authorList>
            <person name="Li M."/>
        </authorList>
    </citation>
    <scope>NUCLEOTIDE SEQUENCE [LARGE SCALE GENOMIC DNA]</scope>
    <source>
        <strain evidence="3 4">GBMRC 2046</strain>
    </source>
</reference>
<feature type="domain" description="Transcriptional repressor PaaX-like N-terminal" evidence="1">
    <location>
        <begin position="25"/>
        <end position="92"/>
    </location>
</feature>
<evidence type="ECO:0000259" key="2">
    <source>
        <dbReference type="Pfam" id="PF08223"/>
    </source>
</evidence>
<evidence type="ECO:0000259" key="1">
    <source>
        <dbReference type="Pfam" id="PF07848"/>
    </source>
</evidence>
<dbReference type="PANTHER" id="PTHR30319:SF1">
    <property type="entry name" value="TRANSCRIPTIONAL REPRESSOR PAAX"/>
    <property type="match status" value="1"/>
</dbReference>
<dbReference type="PIRSF" id="PIRSF020623">
    <property type="entry name" value="PaaX"/>
    <property type="match status" value="1"/>
</dbReference>
<accession>A0A7X3LSK2</accession>
<keyword evidence="4" id="KW-1185">Reference proteome</keyword>
<dbReference type="GO" id="GO:0006351">
    <property type="term" value="P:DNA-templated transcription"/>
    <property type="evidence" value="ECO:0007669"/>
    <property type="project" value="InterPro"/>
</dbReference>
<evidence type="ECO:0000313" key="3">
    <source>
        <dbReference type="EMBL" id="MXN64325.1"/>
    </source>
</evidence>
<dbReference type="InterPro" id="IPR013225">
    <property type="entry name" value="PaaX_C"/>
</dbReference>
<dbReference type="PANTHER" id="PTHR30319">
    <property type="entry name" value="PHENYLACETIC ACID REGULATOR-RELATED TRANSCRIPTIONAL REPRESSOR"/>
    <property type="match status" value="1"/>
</dbReference>
<dbReference type="InterPro" id="IPR011965">
    <property type="entry name" value="PaaX_trns_reg"/>
</dbReference>
<gene>
    <name evidence="3" type="ORF">GR183_05370</name>
</gene>
<dbReference type="Proteomes" id="UP000433101">
    <property type="component" value="Unassembled WGS sequence"/>
</dbReference>
<dbReference type="Pfam" id="PF07848">
    <property type="entry name" value="PaaX"/>
    <property type="match status" value="1"/>
</dbReference>
<dbReference type="InterPro" id="IPR036388">
    <property type="entry name" value="WH-like_DNA-bd_sf"/>
</dbReference>
<dbReference type="Gene3D" id="1.10.10.10">
    <property type="entry name" value="Winged helix-like DNA-binding domain superfamily/Winged helix DNA-binding domain"/>
    <property type="match status" value="1"/>
</dbReference>
<proteinExistence type="predicted"/>
<dbReference type="InterPro" id="IPR036390">
    <property type="entry name" value="WH_DNA-bd_sf"/>
</dbReference>
<dbReference type="EMBL" id="WUMV01000002">
    <property type="protein sequence ID" value="MXN64325.1"/>
    <property type="molecule type" value="Genomic_DNA"/>
</dbReference>
<evidence type="ECO:0000313" key="4">
    <source>
        <dbReference type="Proteomes" id="UP000433101"/>
    </source>
</evidence>
<dbReference type="RefSeq" id="WP_160774558.1">
    <property type="nucleotide sequence ID" value="NZ_WUMV01000002.1"/>
</dbReference>
<sequence>MNVATPAAIDKLVAALHACQPLRVWSLIVTFYGDAVVPRGGEIWLGTITELMQAMEVDDRAVRAAMSRLARDGWVERYKIGRRSFYALSESGQDEFAAASERIYHRPETQKEGDWRIVVLGEGNGRQAQRERLLKAGFGQLSANTLVGTKATAIPGAAAGRGTLVFGSTLERGSEEYLIKRAFDLAPLAVRYHAFVERYKPLWKALEGGDLLGGIDAMIARTLLIHDYRRIVLRDPFLPVRYLPKDWAGHEAHKLCAHIYKALLKPSDAWLGSTGQSREGSLPKPVSGYFQRFAKA</sequence>
<dbReference type="AlphaFoldDB" id="A0A7X3LSK2"/>
<dbReference type="Gene3D" id="1.20.58.1460">
    <property type="match status" value="1"/>
</dbReference>
<organism evidence="3 4">
    <name type="scientific">Stappia sediminis</name>
    <dbReference type="NCBI Taxonomy" id="2692190"/>
    <lineage>
        <taxon>Bacteria</taxon>
        <taxon>Pseudomonadati</taxon>
        <taxon>Pseudomonadota</taxon>
        <taxon>Alphaproteobacteria</taxon>
        <taxon>Hyphomicrobiales</taxon>
        <taxon>Stappiaceae</taxon>
        <taxon>Stappia</taxon>
    </lineage>
</organism>
<comment type="caution">
    <text evidence="3">The sequence shown here is derived from an EMBL/GenBank/DDBJ whole genome shotgun (WGS) entry which is preliminary data.</text>
</comment>
<dbReference type="SUPFAM" id="SSF46785">
    <property type="entry name" value="Winged helix' DNA-binding domain"/>
    <property type="match status" value="1"/>
</dbReference>
<dbReference type="Pfam" id="PF08223">
    <property type="entry name" value="PaaX_C"/>
    <property type="match status" value="1"/>
</dbReference>